<protein>
    <submittedName>
        <fullName evidence="1">Uncharacterized protein</fullName>
    </submittedName>
</protein>
<keyword evidence="2" id="KW-1185">Reference proteome</keyword>
<dbReference type="AlphaFoldDB" id="A0AAV7NDL3"/>
<proteinExistence type="predicted"/>
<name>A0AAV7NDL3_PLEWA</name>
<dbReference type="Proteomes" id="UP001066276">
    <property type="component" value="Chromosome 8"/>
</dbReference>
<accession>A0AAV7NDL3</accession>
<dbReference type="EMBL" id="JANPWB010000012">
    <property type="protein sequence ID" value="KAJ1113576.1"/>
    <property type="molecule type" value="Genomic_DNA"/>
</dbReference>
<gene>
    <name evidence="1" type="ORF">NDU88_001818</name>
</gene>
<organism evidence="1 2">
    <name type="scientific">Pleurodeles waltl</name>
    <name type="common">Iberian ribbed newt</name>
    <dbReference type="NCBI Taxonomy" id="8319"/>
    <lineage>
        <taxon>Eukaryota</taxon>
        <taxon>Metazoa</taxon>
        <taxon>Chordata</taxon>
        <taxon>Craniata</taxon>
        <taxon>Vertebrata</taxon>
        <taxon>Euteleostomi</taxon>
        <taxon>Amphibia</taxon>
        <taxon>Batrachia</taxon>
        <taxon>Caudata</taxon>
        <taxon>Salamandroidea</taxon>
        <taxon>Salamandridae</taxon>
        <taxon>Pleurodelinae</taxon>
        <taxon>Pleurodeles</taxon>
    </lineage>
</organism>
<sequence>MGRYSWSLRSRPTRLFHLRHGPQRSALFELLFDLVIEPGVETAERKVKFALPRVARPFPVPPRVRVAGLLVRAVDGSLVNLVGRVRDIMDSRRVVVSPSAMFASFSPTRDIVSLPGLGMVLKGRPFAPGS</sequence>
<evidence type="ECO:0000313" key="2">
    <source>
        <dbReference type="Proteomes" id="UP001066276"/>
    </source>
</evidence>
<evidence type="ECO:0000313" key="1">
    <source>
        <dbReference type="EMBL" id="KAJ1113576.1"/>
    </source>
</evidence>
<comment type="caution">
    <text evidence="1">The sequence shown here is derived from an EMBL/GenBank/DDBJ whole genome shotgun (WGS) entry which is preliminary data.</text>
</comment>
<reference evidence="1" key="1">
    <citation type="journal article" date="2022" name="bioRxiv">
        <title>Sequencing and chromosome-scale assembly of the giantPleurodeles waltlgenome.</title>
        <authorList>
            <person name="Brown T."/>
            <person name="Elewa A."/>
            <person name="Iarovenko S."/>
            <person name="Subramanian E."/>
            <person name="Araus A.J."/>
            <person name="Petzold A."/>
            <person name="Susuki M."/>
            <person name="Suzuki K.-i.T."/>
            <person name="Hayashi T."/>
            <person name="Toyoda A."/>
            <person name="Oliveira C."/>
            <person name="Osipova E."/>
            <person name="Leigh N.D."/>
            <person name="Simon A."/>
            <person name="Yun M.H."/>
        </authorList>
    </citation>
    <scope>NUCLEOTIDE SEQUENCE</scope>
    <source>
        <strain evidence="1">20211129_DDA</strain>
        <tissue evidence="1">Liver</tissue>
    </source>
</reference>